<dbReference type="InterPro" id="IPR000014">
    <property type="entry name" value="PAS"/>
</dbReference>
<feature type="domain" description="PAS" evidence="8">
    <location>
        <begin position="241"/>
        <end position="311"/>
    </location>
</feature>
<dbReference type="CDD" id="cd00082">
    <property type="entry name" value="HisKA"/>
    <property type="match status" value="1"/>
</dbReference>
<feature type="domain" description="Histidine kinase" evidence="7">
    <location>
        <begin position="486"/>
        <end position="717"/>
    </location>
</feature>
<comment type="caution">
    <text evidence="10">The sequence shown here is derived from an EMBL/GenBank/DDBJ whole genome shotgun (WGS) entry which is preliminary data.</text>
</comment>
<feature type="domain" description="PAC" evidence="9">
    <location>
        <begin position="188"/>
        <end position="240"/>
    </location>
</feature>
<dbReference type="Gene3D" id="3.30.565.10">
    <property type="entry name" value="Histidine kinase-like ATPase, C-terminal domain"/>
    <property type="match status" value="1"/>
</dbReference>
<dbReference type="Pfam" id="PF00512">
    <property type="entry name" value="HisKA"/>
    <property type="match status" value="1"/>
</dbReference>
<evidence type="ECO:0000259" key="7">
    <source>
        <dbReference type="PROSITE" id="PS50109"/>
    </source>
</evidence>
<evidence type="ECO:0000256" key="5">
    <source>
        <dbReference type="ARBA" id="ARBA00022777"/>
    </source>
</evidence>
<evidence type="ECO:0000256" key="3">
    <source>
        <dbReference type="ARBA" id="ARBA00022553"/>
    </source>
</evidence>
<dbReference type="SUPFAM" id="SSF47384">
    <property type="entry name" value="Homodimeric domain of signal transducing histidine kinase"/>
    <property type="match status" value="1"/>
</dbReference>
<dbReference type="InterPro" id="IPR035965">
    <property type="entry name" value="PAS-like_dom_sf"/>
</dbReference>
<dbReference type="PROSITE" id="PS50109">
    <property type="entry name" value="HIS_KIN"/>
    <property type="match status" value="1"/>
</dbReference>
<dbReference type="Proteomes" id="UP000635565">
    <property type="component" value="Unassembled WGS sequence"/>
</dbReference>
<dbReference type="InterPro" id="IPR052162">
    <property type="entry name" value="Sensor_kinase/Photoreceptor"/>
</dbReference>
<dbReference type="InterPro" id="IPR001610">
    <property type="entry name" value="PAC"/>
</dbReference>
<dbReference type="InterPro" id="IPR036890">
    <property type="entry name" value="HATPase_C_sf"/>
</dbReference>
<dbReference type="PRINTS" id="PR00344">
    <property type="entry name" value="BCTRLSENSOR"/>
</dbReference>
<dbReference type="SMART" id="SM00086">
    <property type="entry name" value="PAC"/>
    <property type="match status" value="3"/>
</dbReference>
<feature type="domain" description="PAS" evidence="8">
    <location>
        <begin position="358"/>
        <end position="430"/>
    </location>
</feature>
<gene>
    <name evidence="10" type="ORF">KSZ_15770</name>
</gene>
<keyword evidence="5" id="KW-0418">Kinase</keyword>
<dbReference type="Gene3D" id="3.30.450.20">
    <property type="entry name" value="PAS domain"/>
    <property type="match status" value="4"/>
</dbReference>
<dbReference type="InterPro" id="IPR003594">
    <property type="entry name" value="HATPase_dom"/>
</dbReference>
<comment type="catalytic activity">
    <reaction evidence="1">
        <text>ATP + protein L-histidine = ADP + protein N-phospho-L-histidine.</text>
        <dbReference type="EC" id="2.7.13.3"/>
    </reaction>
</comment>
<dbReference type="Gene3D" id="1.10.287.130">
    <property type="match status" value="1"/>
</dbReference>
<protein>
    <recommendedName>
        <fullName evidence="2">histidine kinase</fullName>
        <ecNumber evidence="2">2.7.13.3</ecNumber>
    </recommendedName>
</protein>
<dbReference type="InterPro" id="IPR000700">
    <property type="entry name" value="PAS-assoc_C"/>
</dbReference>
<dbReference type="EC" id="2.7.13.3" evidence="2"/>
<dbReference type="PROSITE" id="PS50112">
    <property type="entry name" value="PAS"/>
    <property type="match status" value="3"/>
</dbReference>
<dbReference type="InterPro" id="IPR013655">
    <property type="entry name" value="PAS_fold_3"/>
</dbReference>
<dbReference type="Pfam" id="PF08447">
    <property type="entry name" value="PAS_3"/>
    <property type="match status" value="1"/>
</dbReference>
<keyword evidence="6" id="KW-0902">Two-component regulatory system</keyword>
<dbReference type="PROSITE" id="PS50113">
    <property type="entry name" value="PAC"/>
    <property type="match status" value="2"/>
</dbReference>
<evidence type="ECO:0000256" key="6">
    <source>
        <dbReference type="ARBA" id="ARBA00023012"/>
    </source>
</evidence>
<accession>A0ABQ3VCY7</accession>
<dbReference type="SMART" id="SM00387">
    <property type="entry name" value="HATPase_c"/>
    <property type="match status" value="1"/>
</dbReference>
<dbReference type="InterPro" id="IPR005467">
    <property type="entry name" value="His_kinase_dom"/>
</dbReference>
<evidence type="ECO:0000259" key="8">
    <source>
        <dbReference type="PROSITE" id="PS50112"/>
    </source>
</evidence>
<dbReference type="EMBL" id="BNJJ01000004">
    <property type="protein sequence ID" value="GHO83571.1"/>
    <property type="molecule type" value="Genomic_DNA"/>
</dbReference>
<keyword evidence="11" id="KW-1185">Reference proteome</keyword>
<evidence type="ECO:0000256" key="2">
    <source>
        <dbReference type="ARBA" id="ARBA00012438"/>
    </source>
</evidence>
<dbReference type="PANTHER" id="PTHR43304:SF1">
    <property type="entry name" value="PAC DOMAIN-CONTAINING PROTEIN"/>
    <property type="match status" value="1"/>
</dbReference>
<dbReference type="SUPFAM" id="SSF55785">
    <property type="entry name" value="PYP-like sensor domain (PAS domain)"/>
    <property type="match status" value="4"/>
</dbReference>
<dbReference type="InterPro" id="IPR003661">
    <property type="entry name" value="HisK_dim/P_dom"/>
</dbReference>
<dbReference type="NCBIfam" id="TIGR00229">
    <property type="entry name" value="sensory_box"/>
    <property type="match status" value="3"/>
</dbReference>
<evidence type="ECO:0000256" key="4">
    <source>
        <dbReference type="ARBA" id="ARBA00022679"/>
    </source>
</evidence>
<evidence type="ECO:0000313" key="11">
    <source>
        <dbReference type="Proteomes" id="UP000635565"/>
    </source>
</evidence>
<keyword evidence="4" id="KW-0808">Transferase</keyword>
<dbReference type="PANTHER" id="PTHR43304">
    <property type="entry name" value="PHYTOCHROME-LIKE PROTEIN CPH1"/>
    <property type="match status" value="1"/>
</dbReference>
<dbReference type="SUPFAM" id="SSF55874">
    <property type="entry name" value="ATPase domain of HSP90 chaperone/DNA topoisomerase II/histidine kinase"/>
    <property type="match status" value="1"/>
</dbReference>
<dbReference type="InterPro" id="IPR013656">
    <property type="entry name" value="PAS_4"/>
</dbReference>
<evidence type="ECO:0000313" key="10">
    <source>
        <dbReference type="EMBL" id="GHO83571.1"/>
    </source>
</evidence>
<sequence>MSHDAMTICDPQQHIQLWNDSAEKLYGWTKQEAIGRIYHELLQTRSYEEDPDSMFRLLREDQWEGELLQTRRDGELVVIKSRQSIIKDIKNYPDHILIANQDITAEKCTEQQLQDQVSLTTSVQNIGFWSWNILNDHSTLGYQILAALNHLPGGDPTRSQQAAQTLQSVDQARTQQALQHALKTGHDYIDEYVFTDKNKHKHWIEIQGRVYLDEQRKPIKMMGIAIDVTRQRQKERKLHASNHHLHTILESLRDAFFLLDKHWRITYVNQQAAKLIHLSAEDLIGQNIWERVPQLKGTIFEEKAYEAVQSKKSLHFEAFFPPTRHWYDVHLHPTSEGLSVNYNDVTAYKRTEIALKASEHKFKALIDANIIGFTLAEMDGKIIEANDKLLDILAYTHEDLAAGKLNWRTITPSEYKHLDDQAVKDLLNTGVFMPFEKEYYNKHGQRVPVLLAGTIVEHSRPLSAAIIVDLTPQKELEKQKETFMSIVGHELRTPLTAINGSIQLAQRRIQRFLQERPEKLPSDVEVMISKLCKLLEQSLRQTRVQNRLINDMLDVSRLAIDKLELTLQPSNLTSIVEETVEDLRYTEGNHPIYLVLPEQRHLPVLIDCDRISQVVANYISNALKYSDPEVPVTVEVTVDDAEARVWVHDHGKGLTKDEQKHIWDRYYRANDQKCTGVNLGLGLHICQILIQRHKGKVGVISKKNKGSSFWFSLPLVPTGI</sequence>
<proteinExistence type="predicted"/>
<dbReference type="Pfam" id="PF08448">
    <property type="entry name" value="PAS_4"/>
    <property type="match status" value="1"/>
</dbReference>
<dbReference type="CDD" id="cd00130">
    <property type="entry name" value="PAS"/>
    <property type="match status" value="3"/>
</dbReference>
<dbReference type="InterPro" id="IPR036097">
    <property type="entry name" value="HisK_dim/P_sf"/>
</dbReference>
<dbReference type="Pfam" id="PF02518">
    <property type="entry name" value="HATPase_c"/>
    <property type="match status" value="1"/>
</dbReference>
<reference evidence="10 11" key="1">
    <citation type="journal article" date="2021" name="Int. J. Syst. Evol. Microbiol.">
        <title>Reticulibacter mediterranei gen. nov., sp. nov., within the new family Reticulibacteraceae fam. nov., and Ktedonospora formicarum gen. nov., sp. nov., Ktedonobacter robiniae sp. nov., Dictyobacter formicarum sp. nov. and Dictyobacter arantiisoli sp. nov., belonging to the class Ktedonobacteria.</title>
        <authorList>
            <person name="Yabe S."/>
            <person name="Zheng Y."/>
            <person name="Wang C.M."/>
            <person name="Sakai Y."/>
            <person name="Abe K."/>
            <person name="Yokota A."/>
            <person name="Donadio S."/>
            <person name="Cavaletti L."/>
            <person name="Monciardini P."/>
        </authorList>
    </citation>
    <scope>NUCLEOTIDE SEQUENCE [LARGE SCALE GENOMIC DNA]</scope>
    <source>
        <strain evidence="10 11">SOSP1-9</strain>
    </source>
</reference>
<feature type="domain" description="PAC" evidence="9">
    <location>
        <begin position="61"/>
        <end position="115"/>
    </location>
</feature>
<name>A0ABQ3VCY7_9CHLR</name>
<dbReference type="SMART" id="SM00091">
    <property type="entry name" value="PAS"/>
    <property type="match status" value="3"/>
</dbReference>
<feature type="domain" description="PAS" evidence="8">
    <location>
        <begin position="1"/>
        <end position="61"/>
    </location>
</feature>
<evidence type="ECO:0000259" key="9">
    <source>
        <dbReference type="PROSITE" id="PS50113"/>
    </source>
</evidence>
<keyword evidence="3" id="KW-0597">Phosphoprotein</keyword>
<dbReference type="SMART" id="SM00388">
    <property type="entry name" value="HisKA"/>
    <property type="match status" value="1"/>
</dbReference>
<dbReference type="Pfam" id="PF13426">
    <property type="entry name" value="PAS_9"/>
    <property type="match status" value="2"/>
</dbReference>
<dbReference type="InterPro" id="IPR004358">
    <property type="entry name" value="Sig_transdc_His_kin-like_C"/>
</dbReference>
<evidence type="ECO:0000256" key="1">
    <source>
        <dbReference type="ARBA" id="ARBA00000085"/>
    </source>
</evidence>
<organism evidence="10 11">
    <name type="scientific">Dictyobacter formicarum</name>
    <dbReference type="NCBI Taxonomy" id="2778368"/>
    <lineage>
        <taxon>Bacteria</taxon>
        <taxon>Bacillati</taxon>
        <taxon>Chloroflexota</taxon>
        <taxon>Ktedonobacteria</taxon>
        <taxon>Ktedonobacterales</taxon>
        <taxon>Dictyobacteraceae</taxon>
        <taxon>Dictyobacter</taxon>
    </lineage>
</organism>